<comment type="caution">
    <text evidence="2">The sequence shown here is derived from an EMBL/GenBank/DDBJ whole genome shotgun (WGS) entry which is preliminary data.</text>
</comment>
<feature type="compositionally biased region" description="Pro residues" evidence="1">
    <location>
        <begin position="230"/>
        <end position="239"/>
    </location>
</feature>
<dbReference type="PANTHER" id="PTHR16255">
    <property type="entry name" value="REQUIRED FOR MEIOTIC NUCLEAR DIVISION PROTEIN 1 HOMOLOG"/>
    <property type="match status" value="1"/>
</dbReference>
<feature type="compositionally biased region" description="Low complexity" evidence="1">
    <location>
        <begin position="172"/>
        <end position="199"/>
    </location>
</feature>
<evidence type="ECO:0000313" key="2">
    <source>
        <dbReference type="EMBL" id="KAG2486418.1"/>
    </source>
</evidence>
<keyword evidence="3" id="KW-1185">Reference proteome</keyword>
<dbReference type="EMBL" id="JAEHOE010000112">
    <property type="protein sequence ID" value="KAG2486418.1"/>
    <property type="molecule type" value="Genomic_DNA"/>
</dbReference>
<protein>
    <submittedName>
        <fullName evidence="2">Uncharacterized protein</fullName>
    </submittedName>
</protein>
<dbReference type="PANTHER" id="PTHR16255:SF6">
    <property type="entry name" value="PROTEIN RETARDED ROOT GROWTH-LIKE"/>
    <property type="match status" value="1"/>
</dbReference>
<evidence type="ECO:0000256" key="1">
    <source>
        <dbReference type="SAM" id="MobiDB-lite"/>
    </source>
</evidence>
<dbReference type="InterPro" id="IPR051624">
    <property type="entry name" value="RMD1/Sad1-interacting"/>
</dbReference>
<dbReference type="Proteomes" id="UP000612055">
    <property type="component" value="Unassembled WGS sequence"/>
</dbReference>
<evidence type="ECO:0000313" key="3">
    <source>
        <dbReference type="Proteomes" id="UP000612055"/>
    </source>
</evidence>
<feature type="compositionally biased region" description="Gly residues" evidence="1">
    <location>
        <begin position="243"/>
        <end position="260"/>
    </location>
</feature>
<dbReference type="AlphaFoldDB" id="A0A836BT33"/>
<name>A0A836BT33_9CHLO</name>
<dbReference type="OrthoDB" id="545449at2759"/>
<proteinExistence type="predicted"/>
<feature type="compositionally biased region" description="Polar residues" evidence="1">
    <location>
        <begin position="121"/>
        <end position="137"/>
    </location>
</feature>
<reference evidence="2" key="1">
    <citation type="journal article" date="2020" name="bioRxiv">
        <title>Comparative genomics of Chlamydomonas.</title>
        <authorList>
            <person name="Craig R.J."/>
            <person name="Hasan A.R."/>
            <person name="Ness R.W."/>
            <person name="Keightley P.D."/>
        </authorList>
    </citation>
    <scope>NUCLEOTIDE SEQUENCE</scope>
    <source>
        <strain evidence="2">CCAP 11/70</strain>
    </source>
</reference>
<gene>
    <name evidence="2" type="ORF">HYH03_014865</name>
</gene>
<organism evidence="2 3">
    <name type="scientific">Edaphochlamys debaryana</name>
    <dbReference type="NCBI Taxonomy" id="47281"/>
    <lineage>
        <taxon>Eukaryota</taxon>
        <taxon>Viridiplantae</taxon>
        <taxon>Chlorophyta</taxon>
        <taxon>core chlorophytes</taxon>
        <taxon>Chlorophyceae</taxon>
        <taxon>CS clade</taxon>
        <taxon>Chlamydomonadales</taxon>
        <taxon>Chlamydomonadales incertae sedis</taxon>
        <taxon>Edaphochlamys</taxon>
    </lineage>
</organism>
<accession>A0A836BT33</accession>
<feature type="region of interest" description="Disordered" evidence="1">
    <location>
        <begin position="121"/>
        <end position="281"/>
    </location>
</feature>
<sequence length="771" mass="77348">MRPAREQLSALGRALLAFRVPYPSSACASTASAAASAGPVGPSLGACGAASIGPSTSHAPGPLRGAQLTALSKARRLAHPTPLAGSSAPPSLAPGQAAALAALPPPTGPLGAPLRLCNPTSSSPSCLESTIRVSSNVAPGPGPMDAQRASSSSGGPPLPPWSVFSSRRHLHSTPLAASATAAPTPPSDAAAASTSANPAGVASSNSPLIPAAGPARQTPRSKPRRASAPPSTPSPPLPTKPARGGGGGAGGGSGLPGGGKAKGKGKGKPPAAPLGAKWGRRSPLRLQGEQLAQLDERLAQLPMPVARVAGGAGAVEAGGGRAVHVAGYYLGHPIKLDPSDPSDPDPAAALTTALTASLPGLSGLAVLASHRLHARALLLLLAPAEGQAGAAGGGAEAQAQAQTQTQAQAQAQAQGPTEGLCALLLLHYGGVAMFNVPEGPGLGALAAVAAAALPPEYLAALPAQPPVGAVAAAGRAAASAAAGGAAAAGAGAGAGQGKGAEQGSARGAPADEDSCIAAWRQAALEHFHVEDQLFLVNPPPASANRARFQWIRKSGDAFQIWLWDSVTAEAIGRVVTQSAALRYYSRMVEEYMQTYDTILPLRAHPRPPVAAGGSGGDGLVARLGLVLARLQARAQGRAPPGPPQVQATKLRSDAIATLRDMVTQSCGIRMRLSSRLGLLEAPASTWDSGKHYSVWLALDDEFEIDDRLAALTDQADLLKQSCLDHIQAYNDTFAKRSELVIIGEIGIEILLTLFNGHGAGTAALRRLGMIK</sequence>